<proteinExistence type="predicted"/>
<protein>
    <submittedName>
        <fullName evidence="1">Uncharacterized protein</fullName>
    </submittedName>
</protein>
<name>A0A8S5SJK2_9CAUD</name>
<accession>A0A8S5SJK2</accession>
<sequence length="34" mass="4134">MCILTVVGAKSLRYSYRQKTYPTDSLKHYFERMF</sequence>
<reference evidence="1" key="1">
    <citation type="journal article" date="2021" name="Proc. Natl. Acad. Sci. U.S.A.">
        <title>A Catalog of Tens of Thousands of Viruses from Human Metagenomes Reveals Hidden Associations with Chronic Diseases.</title>
        <authorList>
            <person name="Tisza M.J."/>
            <person name="Buck C.B."/>
        </authorList>
    </citation>
    <scope>NUCLEOTIDE SEQUENCE</scope>
    <source>
        <strain evidence="1">Ctk5O4</strain>
    </source>
</reference>
<evidence type="ECO:0000313" key="1">
    <source>
        <dbReference type="EMBL" id="DAF51221.1"/>
    </source>
</evidence>
<organism evidence="1">
    <name type="scientific">Siphoviridae sp. ctk5O4</name>
    <dbReference type="NCBI Taxonomy" id="2827921"/>
    <lineage>
        <taxon>Viruses</taxon>
        <taxon>Duplodnaviria</taxon>
        <taxon>Heunggongvirae</taxon>
        <taxon>Uroviricota</taxon>
        <taxon>Caudoviricetes</taxon>
    </lineage>
</organism>
<dbReference type="EMBL" id="BK032612">
    <property type="protein sequence ID" value="DAF51221.1"/>
    <property type="molecule type" value="Genomic_DNA"/>
</dbReference>